<evidence type="ECO:0000313" key="9">
    <source>
        <dbReference type="EMBL" id="MEJ2890628.1"/>
    </source>
</evidence>
<evidence type="ECO:0000256" key="6">
    <source>
        <dbReference type="ARBA" id="ARBA00022989"/>
    </source>
</evidence>
<dbReference type="PANTHER" id="PTHR34979">
    <property type="entry name" value="INNER MEMBRANE PROTEIN YGAZ"/>
    <property type="match status" value="1"/>
</dbReference>
<name>A0ABU8NDX5_9PSEU</name>
<evidence type="ECO:0000256" key="1">
    <source>
        <dbReference type="ARBA" id="ARBA00004651"/>
    </source>
</evidence>
<organism evidence="9 10">
    <name type="scientific">Actinomycetospora aeridis</name>
    <dbReference type="NCBI Taxonomy" id="3129231"/>
    <lineage>
        <taxon>Bacteria</taxon>
        <taxon>Bacillati</taxon>
        <taxon>Actinomycetota</taxon>
        <taxon>Actinomycetes</taxon>
        <taxon>Pseudonocardiales</taxon>
        <taxon>Pseudonocardiaceae</taxon>
        <taxon>Actinomycetospora</taxon>
    </lineage>
</organism>
<gene>
    <name evidence="9" type="ORF">WCD41_29505</name>
</gene>
<accession>A0ABU8NDX5</accession>
<evidence type="ECO:0000256" key="7">
    <source>
        <dbReference type="ARBA" id="ARBA00023136"/>
    </source>
</evidence>
<dbReference type="PANTHER" id="PTHR34979:SF1">
    <property type="entry name" value="INNER MEMBRANE PROTEIN YGAZ"/>
    <property type="match status" value="1"/>
</dbReference>
<protein>
    <submittedName>
        <fullName evidence="9">AzlC family ABC transporter permease</fullName>
    </submittedName>
</protein>
<evidence type="ECO:0000256" key="3">
    <source>
        <dbReference type="ARBA" id="ARBA00022448"/>
    </source>
</evidence>
<keyword evidence="10" id="KW-1185">Reference proteome</keyword>
<evidence type="ECO:0000256" key="8">
    <source>
        <dbReference type="SAM" id="Phobius"/>
    </source>
</evidence>
<evidence type="ECO:0000256" key="5">
    <source>
        <dbReference type="ARBA" id="ARBA00022692"/>
    </source>
</evidence>
<reference evidence="9 10" key="1">
    <citation type="submission" date="2024-03" db="EMBL/GenBank/DDBJ databases">
        <title>Actinomycetospora sp. OC33-EN06, a novel actinomycete isolated from wild orchid (Aerides multiflora).</title>
        <authorList>
            <person name="Suriyachadkun C."/>
        </authorList>
    </citation>
    <scope>NUCLEOTIDE SEQUENCE [LARGE SCALE GENOMIC DNA]</scope>
    <source>
        <strain evidence="9 10">OC33-EN06</strain>
    </source>
</reference>
<feature type="transmembrane region" description="Helical" evidence="8">
    <location>
        <begin position="20"/>
        <end position="47"/>
    </location>
</feature>
<proteinExistence type="inferred from homology"/>
<dbReference type="Pfam" id="PF03591">
    <property type="entry name" value="AzlC"/>
    <property type="match status" value="1"/>
</dbReference>
<comment type="subcellular location">
    <subcellularLocation>
        <location evidence="1">Cell membrane</location>
        <topology evidence="1">Multi-pass membrane protein</topology>
    </subcellularLocation>
</comment>
<evidence type="ECO:0000313" key="10">
    <source>
        <dbReference type="Proteomes" id="UP001370100"/>
    </source>
</evidence>
<comment type="similarity">
    <text evidence="2">Belongs to the AzlC family.</text>
</comment>
<sequence>MLDGRTSPATDLRDAARDVLPVGAGMFVLGSSFGLLVVGSGLAWWWAPIFSGIVFAGSAEFLLVALAAAGTPLAAITVTTLLVNGRHAFYGLSFPLHRVRGRVARAYSVFALIDEAYALATSRPAASLTGRRIVAGQVMLQVSWVGGGLVGALAGARFAIDVPALDFVFTALFVVLATDAVRSGREATGPLLAVACALVARLVAPGEMLLVAMALFVAVLLVRYRLTSTGTADA</sequence>
<keyword evidence="5 8" id="KW-0812">Transmembrane</keyword>
<dbReference type="EMBL" id="JBBEGL010000015">
    <property type="protein sequence ID" value="MEJ2890628.1"/>
    <property type="molecule type" value="Genomic_DNA"/>
</dbReference>
<keyword evidence="4" id="KW-1003">Cell membrane</keyword>
<feature type="transmembrane region" description="Helical" evidence="8">
    <location>
        <begin position="59"/>
        <end position="83"/>
    </location>
</feature>
<feature type="transmembrane region" description="Helical" evidence="8">
    <location>
        <begin position="133"/>
        <end position="156"/>
    </location>
</feature>
<dbReference type="InterPro" id="IPR011606">
    <property type="entry name" value="Brnchd-chn_aa_trnsp_permease"/>
</dbReference>
<keyword evidence="7 8" id="KW-0472">Membrane</keyword>
<evidence type="ECO:0000256" key="2">
    <source>
        <dbReference type="ARBA" id="ARBA00010735"/>
    </source>
</evidence>
<feature type="transmembrane region" description="Helical" evidence="8">
    <location>
        <begin position="209"/>
        <end position="226"/>
    </location>
</feature>
<dbReference type="Proteomes" id="UP001370100">
    <property type="component" value="Unassembled WGS sequence"/>
</dbReference>
<evidence type="ECO:0000256" key="4">
    <source>
        <dbReference type="ARBA" id="ARBA00022475"/>
    </source>
</evidence>
<comment type="caution">
    <text evidence="9">The sequence shown here is derived from an EMBL/GenBank/DDBJ whole genome shotgun (WGS) entry which is preliminary data.</text>
</comment>
<keyword evidence="3" id="KW-0813">Transport</keyword>
<dbReference type="RefSeq" id="WP_337718827.1">
    <property type="nucleotide sequence ID" value="NZ_JBBEGL010000015.1"/>
</dbReference>
<keyword evidence="6 8" id="KW-1133">Transmembrane helix</keyword>